<dbReference type="OrthoDB" id="2283488at2759"/>
<dbReference type="PROSITE" id="PS50048">
    <property type="entry name" value="ZN2_CY6_FUNGAL_2"/>
    <property type="match status" value="1"/>
</dbReference>
<dbReference type="PANTHER" id="PTHR31668:SF26">
    <property type="entry name" value="GLUCOSE TRANSPORT TRANSCRIPTION REGULATOR RGT1-RELATED"/>
    <property type="match status" value="1"/>
</dbReference>
<dbReference type="GO" id="GO:0003677">
    <property type="term" value="F:DNA binding"/>
    <property type="evidence" value="ECO:0007669"/>
    <property type="project" value="UniProtKB-KW"/>
</dbReference>
<dbReference type="STRING" id="1296120.A0A1B9GJ42"/>
<dbReference type="Pfam" id="PF00172">
    <property type="entry name" value="Zn_clus"/>
    <property type="match status" value="1"/>
</dbReference>
<keyword evidence="3" id="KW-0238">DNA-binding</keyword>
<dbReference type="CDD" id="cd00067">
    <property type="entry name" value="GAL4"/>
    <property type="match status" value="1"/>
</dbReference>
<name>A0A1B9GJ42_9TREE</name>
<dbReference type="AlphaFoldDB" id="A0A1B9GJ42"/>
<keyword evidence="5" id="KW-0539">Nucleus</keyword>
<dbReference type="Gene3D" id="4.10.240.10">
    <property type="entry name" value="Zn(2)-C6 fungal-type DNA-binding domain"/>
    <property type="match status" value="1"/>
</dbReference>
<evidence type="ECO:0000313" key="8">
    <source>
        <dbReference type="EMBL" id="OCF31059.1"/>
    </source>
</evidence>
<organism evidence="8 9">
    <name type="scientific">Kwoniella heveanensis BCC8398</name>
    <dbReference type="NCBI Taxonomy" id="1296120"/>
    <lineage>
        <taxon>Eukaryota</taxon>
        <taxon>Fungi</taxon>
        <taxon>Dikarya</taxon>
        <taxon>Basidiomycota</taxon>
        <taxon>Agaricomycotina</taxon>
        <taxon>Tremellomycetes</taxon>
        <taxon>Tremellales</taxon>
        <taxon>Cryptococcaceae</taxon>
        <taxon>Kwoniella</taxon>
    </lineage>
</organism>
<dbReference type="SUPFAM" id="SSF57701">
    <property type="entry name" value="Zn2/Cys6 DNA-binding domain"/>
    <property type="match status" value="1"/>
</dbReference>
<protein>
    <recommendedName>
        <fullName evidence="7">Zn(2)-C6 fungal-type domain-containing protein</fullName>
    </recommendedName>
</protein>
<evidence type="ECO:0000256" key="2">
    <source>
        <dbReference type="ARBA" id="ARBA00023015"/>
    </source>
</evidence>
<proteinExistence type="predicted"/>
<feature type="region of interest" description="Disordered" evidence="6">
    <location>
        <begin position="7"/>
        <end position="27"/>
    </location>
</feature>
<feature type="compositionally biased region" description="Low complexity" evidence="6">
    <location>
        <begin position="171"/>
        <end position="188"/>
    </location>
</feature>
<evidence type="ECO:0000256" key="6">
    <source>
        <dbReference type="SAM" id="MobiDB-lite"/>
    </source>
</evidence>
<reference evidence="8 9" key="1">
    <citation type="submission" date="2013-07" db="EMBL/GenBank/DDBJ databases">
        <title>The Genome Sequence of Cryptococcus heveanensis BCC8398.</title>
        <authorList>
            <consortium name="The Broad Institute Genome Sequencing Platform"/>
            <person name="Cuomo C."/>
            <person name="Litvintseva A."/>
            <person name="Chen Y."/>
            <person name="Heitman J."/>
            <person name="Sun S."/>
            <person name="Springer D."/>
            <person name="Dromer F."/>
            <person name="Young S.K."/>
            <person name="Zeng Q."/>
            <person name="Gargeya S."/>
            <person name="Fitzgerald M."/>
            <person name="Abouelleil A."/>
            <person name="Alvarado L."/>
            <person name="Berlin A.M."/>
            <person name="Chapman S.B."/>
            <person name="Dewar J."/>
            <person name="Goldberg J."/>
            <person name="Griggs A."/>
            <person name="Gujja S."/>
            <person name="Hansen M."/>
            <person name="Howarth C."/>
            <person name="Imamovic A."/>
            <person name="Larimer J."/>
            <person name="McCowan C."/>
            <person name="Murphy C."/>
            <person name="Pearson M."/>
            <person name="Priest M."/>
            <person name="Roberts A."/>
            <person name="Saif S."/>
            <person name="Shea T."/>
            <person name="Sykes S."/>
            <person name="Wortman J."/>
            <person name="Nusbaum C."/>
            <person name="Birren B."/>
        </authorList>
    </citation>
    <scope>NUCLEOTIDE SEQUENCE [LARGE SCALE GENOMIC DNA]</scope>
    <source>
        <strain evidence="8 9">BCC8398</strain>
    </source>
</reference>
<evidence type="ECO:0000313" key="9">
    <source>
        <dbReference type="Proteomes" id="UP000092666"/>
    </source>
</evidence>
<keyword evidence="4" id="KW-0804">Transcription</keyword>
<dbReference type="Proteomes" id="UP000092666">
    <property type="component" value="Unassembled WGS sequence"/>
</dbReference>
<keyword evidence="2" id="KW-0805">Transcription regulation</keyword>
<accession>A0A1B9GJ42</accession>
<dbReference type="EMBL" id="KV700138">
    <property type="protein sequence ID" value="OCF31059.1"/>
    <property type="molecule type" value="Genomic_DNA"/>
</dbReference>
<feature type="region of interest" description="Disordered" evidence="6">
    <location>
        <begin position="164"/>
        <end position="188"/>
    </location>
</feature>
<dbReference type="SMART" id="SM00066">
    <property type="entry name" value="GAL4"/>
    <property type="match status" value="1"/>
</dbReference>
<reference evidence="9" key="2">
    <citation type="submission" date="2013-12" db="EMBL/GenBank/DDBJ databases">
        <title>Evolution of pathogenesis and genome organization in the Tremellales.</title>
        <authorList>
            <person name="Cuomo C."/>
            <person name="Litvintseva A."/>
            <person name="Heitman J."/>
            <person name="Chen Y."/>
            <person name="Sun S."/>
            <person name="Springer D."/>
            <person name="Dromer F."/>
            <person name="Young S."/>
            <person name="Zeng Q."/>
            <person name="Chapman S."/>
            <person name="Gujja S."/>
            <person name="Saif S."/>
            <person name="Birren B."/>
        </authorList>
    </citation>
    <scope>NUCLEOTIDE SEQUENCE [LARGE SCALE GENOMIC DNA]</scope>
    <source>
        <strain evidence="9">BCC8398</strain>
    </source>
</reference>
<evidence type="ECO:0000259" key="7">
    <source>
        <dbReference type="PROSITE" id="PS50048"/>
    </source>
</evidence>
<feature type="domain" description="Zn(2)-C6 fungal-type" evidence="7">
    <location>
        <begin position="33"/>
        <end position="67"/>
    </location>
</feature>
<evidence type="ECO:0000256" key="3">
    <source>
        <dbReference type="ARBA" id="ARBA00023125"/>
    </source>
</evidence>
<dbReference type="GO" id="GO:0008270">
    <property type="term" value="F:zinc ion binding"/>
    <property type="evidence" value="ECO:0007669"/>
    <property type="project" value="InterPro"/>
</dbReference>
<sequence>MDLLFQFDNQPVAEASRSTPPKQPNKRLRTRRACDYCREHRIRCEYYDASETGACAHCENFGIPCQKIAEAPPDERPRAAKVMKTGAKEDLKGQSASPRNPTFNIAQEHTYLGPTSFSQQVHHHFSSTPLALDQLLAAEEKLGLASDVFQWAKGTGFLLGAGSQAATPLPSVSSPSTRPARASSVSSFSRANDRLADEIGGVTMINHCKSSSLPRMRV</sequence>
<dbReference type="GO" id="GO:0000981">
    <property type="term" value="F:DNA-binding transcription factor activity, RNA polymerase II-specific"/>
    <property type="evidence" value="ECO:0007669"/>
    <property type="project" value="InterPro"/>
</dbReference>
<dbReference type="InterPro" id="IPR050797">
    <property type="entry name" value="Carb_Metab_Trans_Reg"/>
</dbReference>
<evidence type="ECO:0000256" key="5">
    <source>
        <dbReference type="ARBA" id="ARBA00023242"/>
    </source>
</evidence>
<dbReference type="PROSITE" id="PS00463">
    <property type="entry name" value="ZN2_CY6_FUNGAL_1"/>
    <property type="match status" value="1"/>
</dbReference>
<evidence type="ECO:0000256" key="1">
    <source>
        <dbReference type="ARBA" id="ARBA00022723"/>
    </source>
</evidence>
<dbReference type="InterPro" id="IPR036864">
    <property type="entry name" value="Zn2-C6_fun-type_DNA-bd_sf"/>
</dbReference>
<keyword evidence="9" id="KW-1185">Reference proteome</keyword>
<dbReference type="InterPro" id="IPR001138">
    <property type="entry name" value="Zn2Cys6_DnaBD"/>
</dbReference>
<dbReference type="PANTHER" id="PTHR31668">
    <property type="entry name" value="GLUCOSE TRANSPORT TRANSCRIPTION REGULATOR RGT1-RELATED-RELATED"/>
    <property type="match status" value="1"/>
</dbReference>
<keyword evidence="1" id="KW-0479">Metal-binding</keyword>
<evidence type="ECO:0000256" key="4">
    <source>
        <dbReference type="ARBA" id="ARBA00023163"/>
    </source>
</evidence>
<gene>
    <name evidence="8" type="ORF">I316_07330</name>
</gene>